<feature type="transmembrane region" description="Helical" evidence="1">
    <location>
        <begin position="96"/>
        <end position="117"/>
    </location>
</feature>
<dbReference type="Proteomes" id="UP000510721">
    <property type="component" value="Plasmid pEmeITTGR7c"/>
</dbReference>
<feature type="transmembrane region" description="Helical" evidence="1">
    <location>
        <begin position="129"/>
        <end position="148"/>
    </location>
</feature>
<dbReference type="EMBL" id="CP041241">
    <property type="protein sequence ID" value="QLL66258.1"/>
    <property type="molecule type" value="Genomic_DNA"/>
</dbReference>
<feature type="signal peptide" evidence="2">
    <location>
        <begin position="1"/>
        <end position="20"/>
    </location>
</feature>
<dbReference type="InterPro" id="IPR006750">
    <property type="entry name" value="YdcZ"/>
</dbReference>
<keyword evidence="1" id="KW-1133">Transmembrane helix</keyword>
<name>A0A859RAG2_9HYPH</name>
<dbReference type="Pfam" id="PF04657">
    <property type="entry name" value="DMT_YdcZ"/>
    <property type="match status" value="1"/>
</dbReference>
<protein>
    <submittedName>
        <fullName evidence="3">DMT family transporter</fullName>
    </submittedName>
</protein>
<keyword evidence="3" id="KW-0614">Plasmid</keyword>
<feature type="transmembrane region" description="Helical" evidence="1">
    <location>
        <begin position="34"/>
        <end position="59"/>
    </location>
</feature>
<gene>
    <name evidence="3" type="ORF">FKV68_29395</name>
</gene>
<dbReference type="PANTHER" id="PTHR34821">
    <property type="entry name" value="INNER MEMBRANE PROTEIN YDCZ"/>
    <property type="match status" value="1"/>
</dbReference>
<feature type="transmembrane region" description="Helical" evidence="1">
    <location>
        <begin position="71"/>
        <end position="90"/>
    </location>
</feature>
<dbReference type="GO" id="GO:0005886">
    <property type="term" value="C:plasma membrane"/>
    <property type="evidence" value="ECO:0007669"/>
    <property type="project" value="TreeGrafter"/>
</dbReference>
<evidence type="ECO:0000313" key="4">
    <source>
        <dbReference type="Proteomes" id="UP000510721"/>
    </source>
</evidence>
<feature type="chain" id="PRO_5032479203" evidence="2">
    <location>
        <begin position="21"/>
        <end position="160"/>
    </location>
</feature>
<sequence>MLPIFIVLAFAAGCAISVQAAVNAQLAAGFGGNVFGAAFYSFATGTIALGIIASVQGGLPTALTTIPSQPFWKLIGGLLGAGAIFSTILITPKIGLANLLILVITGQLVTSLVIDNFGLLNSALRPVTAIKFVGALLVICGALITLFGDRMAAWTGNFTR</sequence>
<keyword evidence="2" id="KW-0732">Signal</keyword>
<dbReference type="AlphaFoldDB" id="A0A859RAG2"/>
<dbReference type="KEGG" id="emx:FKV68_29395"/>
<evidence type="ECO:0000256" key="2">
    <source>
        <dbReference type="SAM" id="SignalP"/>
    </source>
</evidence>
<evidence type="ECO:0000313" key="3">
    <source>
        <dbReference type="EMBL" id="QLL66258.1"/>
    </source>
</evidence>
<accession>A0A859RAG2</accession>
<evidence type="ECO:0000256" key="1">
    <source>
        <dbReference type="SAM" id="Phobius"/>
    </source>
</evidence>
<geneLocation type="plasmid" evidence="4">
    <name>pemeittgr7c</name>
</geneLocation>
<keyword evidence="1" id="KW-0472">Membrane</keyword>
<keyword evidence="4" id="KW-1185">Reference proteome</keyword>
<organism evidence="3 4">
    <name type="scientific">Sinorhizobium mexicanum</name>
    <dbReference type="NCBI Taxonomy" id="375549"/>
    <lineage>
        <taxon>Bacteria</taxon>
        <taxon>Pseudomonadati</taxon>
        <taxon>Pseudomonadota</taxon>
        <taxon>Alphaproteobacteria</taxon>
        <taxon>Hyphomicrobiales</taxon>
        <taxon>Rhizobiaceae</taxon>
        <taxon>Sinorhizobium/Ensifer group</taxon>
        <taxon>Sinorhizobium</taxon>
    </lineage>
</organism>
<proteinExistence type="predicted"/>
<reference evidence="3 4" key="1">
    <citation type="submission" date="2019-06" db="EMBL/GenBank/DDBJ databases">
        <title>Complete genome sequence of Ensifer mexicanus ITTG R7 isolated from nodules of Acacia angustissima (Mill.) Kuntze.</title>
        <authorList>
            <person name="Rincon-Rosales R."/>
            <person name="Rogel M.A."/>
            <person name="Guerrero G."/>
            <person name="Rincon-Molina C.I."/>
            <person name="Lopez-Lopez A."/>
            <person name="Martinez-Romero E."/>
        </authorList>
    </citation>
    <scope>NUCLEOTIDE SEQUENCE [LARGE SCALE GENOMIC DNA]</scope>
    <source>
        <strain evidence="3 4">ITTG R7</strain>
        <plasmid evidence="4">pemeittgr7c</plasmid>
    </source>
</reference>
<keyword evidence="1" id="KW-0812">Transmembrane</keyword>
<dbReference type="PANTHER" id="PTHR34821:SF2">
    <property type="entry name" value="INNER MEMBRANE PROTEIN YDCZ"/>
    <property type="match status" value="1"/>
</dbReference>